<sequence length="186" mass="20706">MRLRYFPNGITYWGWQASPISGLGLGDESQDTKCRTLLRFDDAHRYVPPTAVVTAAELSVTFVNWNQPLLVQACYLTRLWRHQLMGSEDRFSSTGWAYSQWNGTASVPWSAPGGWADCSPNINISFVVPANGINGYWTQTIPLDPGMVSSWLTANGSANYGLMFRCGGWLLWAGALWAEDRDGPYS</sequence>
<name>A0A2J7ZP67_9CHLO</name>
<evidence type="ECO:0000313" key="2">
    <source>
        <dbReference type="Proteomes" id="UP000236333"/>
    </source>
</evidence>
<keyword evidence="2" id="KW-1185">Reference proteome</keyword>
<accession>A0A2J7ZP67</accession>
<dbReference type="Proteomes" id="UP000236333">
    <property type="component" value="Unassembled WGS sequence"/>
</dbReference>
<evidence type="ECO:0000313" key="1">
    <source>
        <dbReference type="EMBL" id="PNH02064.1"/>
    </source>
</evidence>
<dbReference type="AlphaFoldDB" id="A0A2J7ZP67"/>
<protein>
    <submittedName>
        <fullName evidence="1">Uncharacterized protein</fullName>
    </submittedName>
</protein>
<proteinExistence type="predicted"/>
<comment type="caution">
    <text evidence="1">The sequence shown here is derived from an EMBL/GenBank/DDBJ whole genome shotgun (WGS) entry which is preliminary data.</text>
</comment>
<organism evidence="1 2">
    <name type="scientific">Tetrabaena socialis</name>
    <dbReference type="NCBI Taxonomy" id="47790"/>
    <lineage>
        <taxon>Eukaryota</taxon>
        <taxon>Viridiplantae</taxon>
        <taxon>Chlorophyta</taxon>
        <taxon>core chlorophytes</taxon>
        <taxon>Chlorophyceae</taxon>
        <taxon>CS clade</taxon>
        <taxon>Chlamydomonadales</taxon>
        <taxon>Tetrabaenaceae</taxon>
        <taxon>Tetrabaena</taxon>
    </lineage>
</organism>
<dbReference type="EMBL" id="PGGS01000730">
    <property type="protein sequence ID" value="PNH02064.1"/>
    <property type="molecule type" value="Genomic_DNA"/>
</dbReference>
<gene>
    <name evidence="1" type="ORF">TSOC_012021</name>
</gene>
<reference evidence="1 2" key="1">
    <citation type="journal article" date="2017" name="Mol. Biol. Evol.">
        <title>The 4-celled Tetrabaena socialis nuclear genome reveals the essential components for genetic control of cell number at the origin of multicellularity in the volvocine lineage.</title>
        <authorList>
            <person name="Featherston J."/>
            <person name="Arakaki Y."/>
            <person name="Hanschen E.R."/>
            <person name="Ferris P.J."/>
            <person name="Michod R.E."/>
            <person name="Olson B.J.S.C."/>
            <person name="Nozaki H."/>
            <person name="Durand P.M."/>
        </authorList>
    </citation>
    <scope>NUCLEOTIDE SEQUENCE [LARGE SCALE GENOMIC DNA]</scope>
    <source>
        <strain evidence="1 2">NIES-571</strain>
    </source>
</reference>
<dbReference type="OrthoDB" id="10427727at2759"/>